<reference evidence="2 3" key="1">
    <citation type="journal article" date="2024" name="Commun. Biol.">
        <title>Comparative genomic analysis of thermophilic fungi reveals convergent evolutionary adaptations and gene losses.</title>
        <authorList>
            <person name="Steindorff A.S."/>
            <person name="Aguilar-Pontes M.V."/>
            <person name="Robinson A.J."/>
            <person name="Andreopoulos B."/>
            <person name="LaButti K."/>
            <person name="Kuo A."/>
            <person name="Mondo S."/>
            <person name="Riley R."/>
            <person name="Otillar R."/>
            <person name="Haridas S."/>
            <person name="Lipzen A."/>
            <person name="Grimwood J."/>
            <person name="Schmutz J."/>
            <person name="Clum A."/>
            <person name="Reid I.D."/>
            <person name="Moisan M.C."/>
            <person name="Butler G."/>
            <person name="Nguyen T.T.M."/>
            <person name="Dewar K."/>
            <person name="Conant G."/>
            <person name="Drula E."/>
            <person name="Henrissat B."/>
            <person name="Hansel C."/>
            <person name="Singer S."/>
            <person name="Hutchinson M.I."/>
            <person name="de Vries R.P."/>
            <person name="Natvig D.O."/>
            <person name="Powell A.J."/>
            <person name="Tsang A."/>
            <person name="Grigoriev I.V."/>
        </authorList>
    </citation>
    <scope>NUCLEOTIDE SEQUENCE [LARGE SCALE GENOMIC DNA]</scope>
    <source>
        <strain evidence="2 3">ATCC 24622</strain>
    </source>
</reference>
<evidence type="ECO:0000256" key="1">
    <source>
        <dbReference type="SAM" id="MobiDB-lite"/>
    </source>
</evidence>
<comment type="caution">
    <text evidence="2">The sequence shown here is derived from an EMBL/GenBank/DDBJ whole genome shotgun (WGS) entry which is preliminary data.</text>
</comment>
<keyword evidence="3" id="KW-1185">Reference proteome</keyword>
<dbReference type="EMBL" id="JAZHXJ010001001">
    <property type="protein sequence ID" value="KAL1847084.1"/>
    <property type="molecule type" value="Genomic_DNA"/>
</dbReference>
<dbReference type="Proteomes" id="UP001586593">
    <property type="component" value="Unassembled WGS sequence"/>
</dbReference>
<name>A0ABR3VWM8_9PEZI</name>
<accession>A0ABR3VWM8</accession>
<organism evidence="2 3">
    <name type="scientific">Phialemonium thermophilum</name>
    <dbReference type="NCBI Taxonomy" id="223376"/>
    <lineage>
        <taxon>Eukaryota</taxon>
        <taxon>Fungi</taxon>
        <taxon>Dikarya</taxon>
        <taxon>Ascomycota</taxon>
        <taxon>Pezizomycotina</taxon>
        <taxon>Sordariomycetes</taxon>
        <taxon>Sordariomycetidae</taxon>
        <taxon>Cephalothecales</taxon>
        <taxon>Cephalothecaceae</taxon>
        <taxon>Phialemonium</taxon>
    </lineage>
</organism>
<dbReference type="InterPro" id="IPR007175">
    <property type="entry name" value="Rpr2/Snm1/Rpp21"/>
</dbReference>
<sequence length="162" mass="17496">MSSRNALMFAHEMPQSDVQRQHACGACGHIMIPGRGGTSLRIESRSAHPAGPKRKKPTTPRKTSPEWGPSKIYTCGYCDKYTRIKLPAPAPISRRRRPSQASRNPSTAPQASQAQKLSANASSKKRAKSRKAGLQALVEQSQTSRSAAVAGLGLSLADFMKK</sequence>
<dbReference type="Pfam" id="PF04032">
    <property type="entry name" value="Rpr2"/>
    <property type="match status" value="1"/>
</dbReference>
<feature type="region of interest" description="Disordered" evidence="1">
    <location>
        <begin position="33"/>
        <end position="71"/>
    </location>
</feature>
<evidence type="ECO:0000313" key="2">
    <source>
        <dbReference type="EMBL" id="KAL1847084.1"/>
    </source>
</evidence>
<evidence type="ECO:0000313" key="3">
    <source>
        <dbReference type="Proteomes" id="UP001586593"/>
    </source>
</evidence>
<protein>
    <submittedName>
        <fullName evidence="2">Uncharacterized protein</fullName>
    </submittedName>
</protein>
<gene>
    <name evidence="2" type="ORF">VTK73DRAFT_158</name>
</gene>
<proteinExistence type="predicted"/>
<feature type="region of interest" description="Disordered" evidence="1">
    <location>
        <begin position="87"/>
        <end position="150"/>
    </location>
</feature>
<feature type="compositionally biased region" description="Polar residues" evidence="1">
    <location>
        <begin position="107"/>
        <end position="117"/>
    </location>
</feature>